<dbReference type="PRINTS" id="PR00359">
    <property type="entry name" value="BP450"/>
</dbReference>
<reference evidence="4" key="2">
    <citation type="submission" date="2020-07" db="EMBL/GenBank/DDBJ databases">
        <authorList>
            <person name="Lood C."/>
            <person name="Girard L."/>
        </authorList>
    </citation>
    <scope>NUCLEOTIDE SEQUENCE</scope>
    <source>
        <strain evidence="4">SWRI102</strain>
    </source>
</reference>
<dbReference type="PROSITE" id="PS00086">
    <property type="entry name" value="CYTOCHROME_P450"/>
    <property type="match status" value="1"/>
</dbReference>
<proteinExistence type="inferred from homology"/>
<dbReference type="InterPro" id="IPR001128">
    <property type="entry name" value="Cyt_P450"/>
</dbReference>
<protein>
    <submittedName>
        <fullName evidence="4">Cytochrome P450</fullName>
    </submittedName>
</protein>
<dbReference type="InterPro" id="IPR017972">
    <property type="entry name" value="Cyt_P450_CS"/>
</dbReference>
<dbReference type="AlphaFoldDB" id="A0A923FN31"/>
<sequence>MDPIIAATHVDPYPYYASLRANGGLTFDPRLKLWIASSAEAVCAILHHADCHVRPTDEPVPNAIADGPAGRVFGRLMRMNDGERQRCPRAAVEPVLRDVDPWQVEALVKTRFLRDGAEGLHQAQFIGPASVVAALLGFDPAQSRLISEWTGDFVACLSPLSQAAQREAAHRASELLTGAFQGRIAAQDNPFLKRICQGFQDTDSLVANLIGLLSQTYEATAGLIGNALLALIRDPALRGLLRDDPEQVGPLLAEVQRFDPAVQNTRRFVALPCEVLGTALQPGDTVLVLLASANRDPQLNPQPDVLLLDRPNRRSFSFGSGRHECPGQSLAMDIARATLGAILVGQPRLEQLAWCYRPSVNGRIPLFNDR</sequence>
<dbReference type="GO" id="GO:0020037">
    <property type="term" value="F:heme binding"/>
    <property type="evidence" value="ECO:0007669"/>
    <property type="project" value="InterPro"/>
</dbReference>
<dbReference type="InterPro" id="IPR036396">
    <property type="entry name" value="Cyt_P450_sf"/>
</dbReference>
<reference evidence="4 6" key="1">
    <citation type="journal article" date="2020" name="Microorganisms">
        <title>Reliable Identification of Environmental Pseudomonas Isolates Using the rpoD Gene.</title>
        <authorList>
            <consortium name="The Broad Institute Genome Sequencing Platform"/>
            <person name="Girard L."/>
            <person name="Lood C."/>
            <person name="Rokni-Zadeh H."/>
            <person name="van Noort V."/>
            <person name="Lavigne R."/>
            <person name="De Mot R."/>
        </authorList>
    </citation>
    <scope>NUCLEOTIDE SEQUENCE</scope>
    <source>
        <strain evidence="4 6">SWRI102</strain>
    </source>
</reference>
<comment type="cofactor">
    <cofactor evidence="1">
        <name>heme</name>
        <dbReference type="ChEBI" id="CHEBI:30413"/>
    </cofactor>
</comment>
<dbReference type="EMBL" id="JABWQX010000002">
    <property type="protein sequence ID" value="MBC3395571.1"/>
    <property type="molecule type" value="Genomic_DNA"/>
</dbReference>
<accession>A0A923FN31</accession>
<comment type="similarity">
    <text evidence="2 3">Belongs to the cytochrome P450 family.</text>
</comment>
<dbReference type="RefSeq" id="WP_186643267.1">
    <property type="nucleotide sequence ID" value="NZ_JABWQX020000001.1"/>
</dbReference>
<dbReference type="PANTHER" id="PTHR46696">
    <property type="entry name" value="P450, PUTATIVE (EUROFUNG)-RELATED"/>
    <property type="match status" value="1"/>
</dbReference>
<dbReference type="SUPFAM" id="SSF48264">
    <property type="entry name" value="Cytochrome P450"/>
    <property type="match status" value="1"/>
</dbReference>
<dbReference type="PANTHER" id="PTHR46696:SF1">
    <property type="entry name" value="CYTOCHROME P450 YJIB-RELATED"/>
    <property type="match status" value="1"/>
</dbReference>
<dbReference type="CDD" id="cd11036">
    <property type="entry name" value="AknT-like"/>
    <property type="match status" value="1"/>
</dbReference>
<evidence type="ECO:0000256" key="1">
    <source>
        <dbReference type="ARBA" id="ARBA00001971"/>
    </source>
</evidence>
<evidence type="ECO:0000313" key="4">
    <source>
        <dbReference type="EMBL" id="MBC3395571.1"/>
    </source>
</evidence>
<name>A0A923FN31_9PSED</name>
<evidence type="ECO:0000313" key="6">
    <source>
        <dbReference type="Proteomes" id="UP000659438"/>
    </source>
</evidence>
<keyword evidence="6" id="KW-1185">Reference proteome</keyword>
<keyword evidence="3" id="KW-0503">Monooxygenase</keyword>
<dbReference type="Proteomes" id="UP000659438">
    <property type="component" value="Unassembled WGS sequence"/>
</dbReference>
<comment type="caution">
    <text evidence="4">The sequence shown here is derived from an EMBL/GenBank/DDBJ whole genome shotgun (WGS) entry which is preliminary data.</text>
</comment>
<organism evidence="4">
    <name type="scientific">Pseudomonas marvdashtae</name>
    <dbReference type="NCBI Taxonomy" id="2745500"/>
    <lineage>
        <taxon>Bacteria</taxon>
        <taxon>Pseudomonadati</taxon>
        <taxon>Pseudomonadota</taxon>
        <taxon>Gammaproteobacteria</taxon>
        <taxon>Pseudomonadales</taxon>
        <taxon>Pseudomonadaceae</taxon>
        <taxon>Pseudomonas</taxon>
    </lineage>
</organism>
<dbReference type="InterPro" id="IPR002397">
    <property type="entry name" value="Cyt_P450_B"/>
</dbReference>
<gene>
    <name evidence="5" type="ORF">HU742_015790</name>
    <name evidence="4" type="ORF">HU742_10175</name>
</gene>
<keyword evidence="3" id="KW-0479">Metal-binding</keyword>
<dbReference type="GO" id="GO:0016705">
    <property type="term" value="F:oxidoreductase activity, acting on paired donors, with incorporation or reduction of molecular oxygen"/>
    <property type="evidence" value="ECO:0007669"/>
    <property type="project" value="InterPro"/>
</dbReference>
<dbReference type="Gene3D" id="1.10.630.10">
    <property type="entry name" value="Cytochrome P450"/>
    <property type="match status" value="1"/>
</dbReference>
<evidence type="ECO:0000313" key="5">
    <source>
        <dbReference type="EMBL" id="MBV4552607.1"/>
    </source>
</evidence>
<keyword evidence="3" id="KW-0408">Iron</keyword>
<evidence type="ECO:0000256" key="2">
    <source>
        <dbReference type="ARBA" id="ARBA00010617"/>
    </source>
</evidence>
<dbReference type="EMBL" id="JABWQX020000001">
    <property type="protein sequence ID" value="MBV4552607.1"/>
    <property type="molecule type" value="Genomic_DNA"/>
</dbReference>
<keyword evidence="3" id="KW-0560">Oxidoreductase</keyword>
<evidence type="ECO:0000256" key="3">
    <source>
        <dbReference type="RuleBase" id="RU000461"/>
    </source>
</evidence>
<dbReference type="GO" id="GO:0004497">
    <property type="term" value="F:monooxygenase activity"/>
    <property type="evidence" value="ECO:0007669"/>
    <property type="project" value="UniProtKB-KW"/>
</dbReference>
<keyword evidence="3" id="KW-0349">Heme</keyword>
<dbReference type="GO" id="GO:0005506">
    <property type="term" value="F:iron ion binding"/>
    <property type="evidence" value="ECO:0007669"/>
    <property type="project" value="InterPro"/>
</dbReference>
<reference evidence="5" key="3">
    <citation type="submission" date="2021-06" db="EMBL/GenBank/DDBJ databases">
        <title>Updating the genus Pseudomonas: Description of 43 new species and partition of the Pseudomonas putida group.</title>
        <authorList>
            <person name="Girard L."/>
            <person name="Lood C."/>
            <person name="Vandamme P."/>
            <person name="Rokni-Zadeh H."/>
            <person name="Van Noort V."/>
            <person name="Hofte M."/>
            <person name="Lavigne R."/>
            <person name="De Mot R."/>
        </authorList>
    </citation>
    <scope>NUCLEOTIDE SEQUENCE</scope>
    <source>
        <strain evidence="5">SWRI102</strain>
    </source>
</reference>
<dbReference type="Pfam" id="PF00067">
    <property type="entry name" value="p450"/>
    <property type="match status" value="1"/>
</dbReference>